<evidence type="ECO:0000256" key="11">
    <source>
        <dbReference type="RuleBase" id="RU361134"/>
    </source>
</evidence>
<dbReference type="Pfam" id="PF02806">
    <property type="entry name" value="Alpha-amylase_C"/>
    <property type="match status" value="1"/>
</dbReference>
<dbReference type="Gene3D" id="2.60.40.1180">
    <property type="entry name" value="Golgi alpha-mannosidase II"/>
    <property type="match status" value="1"/>
</dbReference>
<dbReference type="PANTHER" id="PTHR43447">
    <property type="entry name" value="ALPHA-AMYLASE"/>
    <property type="match status" value="1"/>
</dbReference>
<proteinExistence type="inferred from homology"/>
<dbReference type="Pfam" id="PF00128">
    <property type="entry name" value="Alpha-amylase"/>
    <property type="match status" value="1"/>
</dbReference>
<dbReference type="SUPFAM" id="SSF51445">
    <property type="entry name" value="(Trans)glycosidases"/>
    <property type="match status" value="1"/>
</dbReference>
<comment type="cofactor">
    <cofactor evidence="2">
        <name>Ca(2+)</name>
        <dbReference type="ChEBI" id="CHEBI:29108"/>
    </cofactor>
</comment>
<evidence type="ECO:0000256" key="3">
    <source>
        <dbReference type="ARBA" id="ARBA00008061"/>
    </source>
</evidence>
<evidence type="ECO:0000256" key="5">
    <source>
        <dbReference type="ARBA" id="ARBA00022723"/>
    </source>
</evidence>
<evidence type="ECO:0000256" key="2">
    <source>
        <dbReference type="ARBA" id="ARBA00001913"/>
    </source>
</evidence>
<keyword evidence="9 11" id="KW-0326">Glycosidase</keyword>
<dbReference type="EC" id="3.2.1.1" evidence="4 11"/>
<comment type="catalytic activity">
    <reaction evidence="1 11">
        <text>Endohydrolysis of (1-&gt;4)-alpha-D-glucosidic linkages in polysaccharides containing three or more (1-&gt;4)-alpha-linked D-glucose units.</text>
        <dbReference type="EC" id="3.2.1.1"/>
    </reaction>
</comment>
<organism evidence="15 16">
    <name type="scientific">Pterulicium gracile</name>
    <dbReference type="NCBI Taxonomy" id="1884261"/>
    <lineage>
        <taxon>Eukaryota</taxon>
        <taxon>Fungi</taxon>
        <taxon>Dikarya</taxon>
        <taxon>Basidiomycota</taxon>
        <taxon>Agaricomycotina</taxon>
        <taxon>Agaricomycetes</taxon>
        <taxon>Agaricomycetidae</taxon>
        <taxon>Agaricales</taxon>
        <taxon>Pleurotineae</taxon>
        <taxon>Pterulaceae</taxon>
        <taxon>Pterulicium</taxon>
    </lineage>
</organism>
<dbReference type="SMART" id="SM00632">
    <property type="entry name" value="Aamy_C"/>
    <property type="match status" value="1"/>
</dbReference>
<dbReference type="AlphaFoldDB" id="A0A5C3Q6G5"/>
<feature type="region of interest" description="Disordered" evidence="12">
    <location>
        <begin position="1"/>
        <end position="20"/>
    </location>
</feature>
<evidence type="ECO:0000256" key="8">
    <source>
        <dbReference type="ARBA" id="ARBA00023277"/>
    </source>
</evidence>
<protein>
    <recommendedName>
        <fullName evidence="4 11">Alpha-amylase</fullName>
        <ecNumber evidence="4 11">3.2.1.1</ecNumber>
    </recommendedName>
</protein>
<evidence type="ECO:0000256" key="4">
    <source>
        <dbReference type="ARBA" id="ARBA00012595"/>
    </source>
</evidence>
<comment type="similarity">
    <text evidence="3 10">Belongs to the glycosyl hydrolase 13 family.</text>
</comment>
<sequence>MTNSRRHNSINLADNTTAHSRRSLPGDKAVIIQMFGWSWDSVAAECKAFIGPAGYGFVQVSPATEHIIGEQWWTDYQPVSYEISSKRGNREQFANMVNACHSVGVGVIADAVINHMSAMAGGIGLAGSEFSRYQYGAIYQPQDFHDCLRHGDNEINDYSDRFEVQNCMLGGLADIKTEAEYPRKRLAEYLEDLLSLGVDGLRIDAAKHIPAADLKNILSRLSRQVYITQEVIYGAGEAVQPEEYLGNGQFRYLYALRDAFLGGNIAQLADINNRGWIDGLHANVFVANHDTERIFGDLSYSSPANTFTLATVFSLAYPYGAPTVVSSYSFDNKDSGAPNQGDGYCDVAKGYTNGGSGGWLCQHRWTAIAGMVAFRKAVGSEELSNWQSPESSKIAFGRGSKGFVVINNADSEWSSSFETSLPDGNYCNMLSEACATSVTVSGGKFWTTVSGRSAFAIHTEGRF</sequence>
<accession>A0A5C3Q6G5</accession>
<keyword evidence="6 11" id="KW-0378">Hydrolase</keyword>
<dbReference type="InterPro" id="IPR006048">
    <property type="entry name" value="A-amylase/branching_C"/>
</dbReference>
<dbReference type="GO" id="GO:0005975">
    <property type="term" value="P:carbohydrate metabolic process"/>
    <property type="evidence" value="ECO:0007669"/>
    <property type="project" value="InterPro"/>
</dbReference>
<evidence type="ECO:0000256" key="6">
    <source>
        <dbReference type="ARBA" id="ARBA00022801"/>
    </source>
</evidence>
<evidence type="ECO:0000313" key="15">
    <source>
        <dbReference type="EMBL" id="TFK96629.1"/>
    </source>
</evidence>
<evidence type="ECO:0000259" key="13">
    <source>
        <dbReference type="SMART" id="SM00632"/>
    </source>
</evidence>
<evidence type="ECO:0000256" key="7">
    <source>
        <dbReference type="ARBA" id="ARBA00022837"/>
    </source>
</evidence>
<dbReference type="SUPFAM" id="SSF51011">
    <property type="entry name" value="Glycosyl hydrolase domain"/>
    <property type="match status" value="1"/>
</dbReference>
<dbReference type="CDD" id="cd11317">
    <property type="entry name" value="AmyAc_bac_euk_AmyA"/>
    <property type="match status" value="1"/>
</dbReference>
<dbReference type="InterPro" id="IPR006047">
    <property type="entry name" value="GH13_cat_dom"/>
</dbReference>
<evidence type="ECO:0000256" key="1">
    <source>
        <dbReference type="ARBA" id="ARBA00000548"/>
    </source>
</evidence>
<evidence type="ECO:0000259" key="14">
    <source>
        <dbReference type="SMART" id="SM00642"/>
    </source>
</evidence>
<feature type="domain" description="Glycosyl hydrolase family 13 catalytic" evidence="14">
    <location>
        <begin position="29"/>
        <end position="375"/>
    </location>
</feature>
<reference evidence="15 16" key="1">
    <citation type="journal article" date="2019" name="Nat. Ecol. Evol.">
        <title>Megaphylogeny resolves global patterns of mushroom evolution.</title>
        <authorList>
            <person name="Varga T."/>
            <person name="Krizsan K."/>
            <person name="Foldi C."/>
            <person name="Dima B."/>
            <person name="Sanchez-Garcia M."/>
            <person name="Sanchez-Ramirez S."/>
            <person name="Szollosi G.J."/>
            <person name="Szarkandi J.G."/>
            <person name="Papp V."/>
            <person name="Albert L."/>
            <person name="Andreopoulos W."/>
            <person name="Angelini C."/>
            <person name="Antonin V."/>
            <person name="Barry K.W."/>
            <person name="Bougher N.L."/>
            <person name="Buchanan P."/>
            <person name="Buyck B."/>
            <person name="Bense V."/>
            <person name="Catcheside P."/>
            <person name="Chovatia M."/>
            <person name="Cooper J."/>
            <person name="Damon W."/>
            <person name="Desjardin D."/>
            <person name="Finy P."/>
            <person name="Geml J."/>
            <person name="Haridas S."/>
            <person name="Hughes K."/>
            <person name="Justo A."/>
            <person name="Karasinski D."/>
            <person name="Kautmanova I."/>
            <person name="Kiss B."/>
            <person name="Kocsube S."/>
            <person name="Kotiranta H."/>
            <person name="LaButti K.M."/>
            <person name="Lechner B.E."/>
            <person name="Liimatainen K."/>
            <person name="Lipzen A."/>
            <person name="Lukacs Z."/>
            <person name="Mihaltcheva S."/>
            <person name="Morgado L.N."/>
            <person name="Niskanen T."/>
            <person name="Noordeloos M.E."/>
            <person name="Ohm R.A."/>
            <person name="Ortiz-Santana B."/>
            <person name="Ovrebo C."/>
            <person name="Racz N."/>
            <person name="Riley R."/>
            <person name="Savchenko A."/>
            <person name="Shiryaev A."/>
            <person name="Soop K."/>
            <person name="Spirin V."/>
            <person name="Szebenyi C."/>
            <person name="Tomsovsky M."/>
            <person name="Tulloss R.E."/>
            <person name="Uehling J."/>
            <person name="Grigoriev I.V."/>
            <person name="Vagvolgyi C."/>
            <person name="Papp T."/>
            <person name="Martin F.M."/>
            <person name="Miettinen O."/>
            <person name="Hibbett D.S."/>
            <person name="Nagy L.G."/>
        </authorList>
    </citation>
    <scope>NUCLEOTIDE SEQUENCE [LARGE SCALE GENOMIC DNA]</scope>
    <source>
        <strain evidence="15 16">CBS 309.79</strain>
    </source>
</reference>
<dbReference type="GO" id="GO:0004556">
    <property type="term" value="F:alpha-amylase activity"/>
    <property type="evidence" value="ECO:0007669"/>
    <property type="project" value="UniProtKB-UniRule"/>
</dbReference>
<evidence type="ECO:0000256" key="12">
    <source>
        <dbReference type="SAM" id="MobiDB-lite"/>
    </source>
</evidence>
<dbReference type="SMART" id="SM00642">
    <property type="entry name" value="Aamy"/>
    <property type="match status" value="1"/>
</dbReference>
<keyword evidence="8 11" id="KW-0119">Carbohydrate metabolism</keyword>
<evidence type="ECO:0000256" key="9">
    <source>
        <dbReference type="ARBA" id="ARBA00023295"/>
    </source>
</evidence>
<feature type="domain" description="Alpha-amylase C-terminal" evidence="13">
    <location>
        <begin position="384"/>
        <end position="462"/>
    </location>
</feature>
<dbReference type="GO" id="GO:0046872">
    <property type="term" value="F:metal ion binding"/>
    <property type="evidence" value="ECO:0007669"/>
    <property type="project" value="UniProtKB-KW"/>
</dbReference>
<dbReference type="InterPro" id="IPR017853">
    <property type="entry name" value="GH"/>
</dbReference>
<feature type="compositionally biased region" description="Polar residues" evidence="12">
    <location>
        <begin position="9"/>
        <end position="18"/>
    </location>
</feature>
<dbReference type="Proteomes" id="UP000305067">
    <property type="component" value="Unassembled WGS sequence"/>
</dbReference>
<gene>
    <name evidence="15" type="ORF">BDV98DRAFT_555046</name>
</gene>
<keyword evidence="16" id="KW-1185">Reference proteome</keyword>
<dbReference type="OrthoDB" id="550577at2759"/>
<dbReference type="EMBL" id="ML178857">
    <property type="protein sequence ID" value="TFK96629.1"/>
    <property type="molecule type" value="Genomic_DNA"/>
</dbReference>
<dbReference type="PRINTS" id="PR00110">
    <property type="entry name" value="ALPHAAMYLASE"/>
</dbReference>
<dbReference type="InterPro" id="IPR013780">
    <property type="entry name" value="Glyco_hydro_b"/>
</dbReference>
<dbReference type="Gene3D" id="3.20.20.80">
    <property type="entry name" value="Glycosidases"/>
    <property type="match status" value="1"/>
</dbReference>
<name>A0A5C3Q6G5_9AGAR</name>
<keyword evidence="5" id="KW-0479">Metal-binding</keyword>
<evidence type="ECO:0000313" key="16">
    <source>
        <dbReference type="Proteomes" id="UP000305067"/>
    </source>
</evidence>
<dbReference type="STRING" id="1884261.A0A5C3Q6G5"/>
<keyword evidence="7" id="KW-0106">Calcium</keyword>
<dbReference type="InterPro" id="IPR031319">
    <property type="entry name" value="A-amylase_C"/>
</dbReference>
<dbReference type="InterPro" id="IPR006046">
    <property type="entry name" value="Alpha_amylase"/>
</dbReference>
<evidence type="ECO:0000256" key="10">
    <source>
        <dbReference type="RuleBase" id="RU003615"/>
    </source>
</evidence>